<comment type="caution">
    <text evidence="2">The sequence shown here is derived from an EMBL/GenBank/DDBJ whole genome shotgun (WGS) entry which is preliminary data.</text>
</comment>
<accession>A0A4Q0SZK6</accession>
<feature type="signal peptide" evidence="1">
    <location>
        <begin position="1"/>
        <end position="26"/>
    </location>
</feature>
<dbReference type="EMBL" id="RDSM01000002">
    <property type="protein sequence ID" value="RXH55470.1"/>
    <property type="molecule type" value="Genomic_DNA"/>
</dbReference>
<evidence type="ECO:0000256" key="1">
    <source>
        <dbReference type="SAM" id="SignalP"/>
    </source>
</evidence>
<organism evidence="2 3">
    <name type="scientific">Granulicella sibirica</name>
    <dbReference type="NCBI Taxonomy" id="2479048"/>
    <lineage>
        <taxon>Bacteria</taxon>
        <taxon>Pseudomonadati</taxon>
        <taxon>Acidobacteriota</taxon>
        <taxon>Terriglobia</taxon>
        <taxon>Terriglobales</taxon>
        <taxon>Acidobacteriaceae</taxon>
        <taxon>Granulicella</taxon>
    </lineage>
</organism>
<gene>
    <name evidence="2" type="ORF">GRAN_2327</name>
</gene>
<dbReference type="RefSeq" id="WP_128913122.1">
    <property type="nucleotide sequence ID" value="NZ_RDSM01000002.1"/>
</dbReference>
<reference evidence="3" key="2">
    <citation type="submission" date="2019-02" db="EMBL/GenBank/DDBJ databases">
        <title>Granulicella sibirica sp. nov., a psychrotolerant acidobacterium isolated from an organic soil layer in forested tundra, West Siberia.</title>
        <authorList>
            <person name="Oshkin I.Y."/>
            <person name="Kulichevskaya I.S."/>
            <person name="Rijpstra W.I.C."/>
            <person name="Sinninghe Damste J.S."/>
            <person name="Rakitin A.L."/>
            <person name="Ravin N.V."/>
            <person name="Dedysh S.N."/>
        </authorList>
    </citation>
    <scope>NUCLEOTIDE SEQUENCE [LARGE SCALE GENOMIC DNA]</scope>
    <source>
        <strain evidence="3">AF10</strain>
    </source>
</reference>
<proteinExistence type="predicted"/>
<keyword evidence="1" id="KW-0732">Signal</keyword>
<evidence type="ECO:0000313" key="3">
    <source>
        <dbReference type="Proteomes" id="UP000289437"/>
    </source>
</evidence>
<dbReference type="AlphaFoldDB" id="A0A4Q0SZK6"/>
<dbReference type="Proteomes" id="UP000289437">
    <property type="component" value="Unassembled WGS sequence"/>
</dbReference>
<reference evidence="2 3" key="1">
    <citation type="submission" date="2018-11" db="EMBL/GenBank/DDBJ databases">
        <authorList>
            <person name="Mardanov A.V."/>
            <person name="Ravin N.V."/>
            <person name="Dedysh S.N."/>
        </authorList>
    </citation>
    <scope>NUCLEOTIDE SEQUENCE [LARGE SCALE GENOMIC DNA]</scope>
    <source>
        <strain evidence="2 3">AF10</strain>
    </source>
</reference>
<feature type="chain" id="PRO_5020712960" description="Outer membrane protein beta-barrel domain-containing protein" evidence="1">
    <location>
        <begin position="27"/>
        <end position="188"/>
    </location>
</feature>
<sequence>MRTRVFALVGAHILLFLCLHVHGQMAHDRKEQPPTDAATNEEDEIAILEIGASTNWNLKGGAATFAPNLAAECTPIEHWLELEAGVSPFFTRNSTEWDTDFLFKKPWTISKRAEFMAGVGPQWAHLRQNGRTSDTFSGELAGDFMFWPSGRHRFGWYLEPAYDYSFAGGHPQSIGMSGGLLIGIRRRR</sequence>
<protein>
    <recommendedName>
        <fullName evidence="4">Outer membrane protein beta-barrel domain-containing protein</fullName>
    </recommendedName>
</protein>
<evidence type="ECO:0008006" key="4">
    <source>
        <dbReference type="Google" id="ProtNLM"/>
    </source>
</evidence>
<keyword evidence="3" id="KW-1185">Reference proteome</keyword>
<name>A0A4Q0SZK6_9BACT</name>
<evidence type="ECO:0000313" key="2">
    <source>
        <dbReference type="EMBL" id="RXH55470.1"/>
    </source>
</evidence>
<dbReference type="OrthoDB" id="117362at2"/>